<sequence length="66" mass="7251">MTSSPLRATRRRPPPIPICPMRRGRRPTTYGSMMHVGGGGLRLDGTFIGSMASRRRSRGAPILSTR</sequence>
<reference evidence="2" key="2">
    <citation type="journal article" date="2015" name="Data Brief">
        <title>Shoot transcriptome of the giant reed, Arundo donax.</title>
        <authorList>
            <person name="Barrero R.A."/>
            <person name="Guerrero F.D."/>
            <person name="Moolhuijzen P."/>
            <person name="Goolsby J.A."/>
            <person name="Tidwell J."/>
            <person name="Bellgard S.E."/>
            <person name="Bellgard M.I."/>
        </authorList>
    </citation>
    <scope>NUCLEOTIDE SEQUENCE</scope>
    <source>
        <tissue evidence="2">Shoot tissue taken approximately 20 cm above the soil surface</tissue>
    </source>
</reference>
<accession>A0A0A9H8E8</accession>
<evidence type="ECO:0000313" key="2">
    <source>
        <dbReference type="EMBL" id="JAE29163.1"/>
    </source>
</evidence>
<name>A0A0A9H8E8_ARUDO</name>
<feature type="region of interest" description="Disordered" evidence="1">
    <location>
        <begin position="1"/>
        <end position="31"/>
    </location>
</feature>
<evidence type="ECO:0000256" key="1">
    <source>
        <dbReference type="SAM" id="MobiDB-lite"/>
    </source>
</evidence>
<protein>
    <submittedName>
        <fullName evidence="2">Uncharacterized protein</fullName>
    </submittedName>
</protein>
<reference evidence="2" key="1">
    <citation type="submission" date="2014-09" db="EMBL/GenBank/DDBJ databases">
        <authorList>
            <person name="Magalhaes I.L.F."/>
            <person name="Oliveira U."/>
            <person name="Santos F.R."/>
            <person name="Vidigal T.H.D.A."/>
            <person name="Brescovit A.D."/>
            <person name="Santos A.J."/>
        </authorList>
    </citation>
    <scope>NUCLEOTIDE SEQUENCE</scope>
    <source>
        <tissue evidence="2">Shoot tissue taken approximately 20 cm above the soil surface</tissue>
    </source>
</reference>
<proteinExistence type="predicted"/>
<dbReference type="AlphaFoldDB" id="A0A0A9H8E8"/>
<dbReference type="EMBL" id="GBRH01168733">
    <property type="protein sequence ID" value="JAE29163.1"/>
    <property type="molecule type" value="Transcribed_RNA"/>
</dbReference>
<organism evidence="2">
    <name type="scientific">Arundo donax</name>
    <name type="common">Giant reed</name>
    <name type="synonym">Donax arundinaceus</name>
    <dbReference type="NCBI Taxonomy" id="35708"/>
    <lineage>
        <taxon>Eukaryota</taxon>
        <taxon>Viridiplantae</taxon>
        <taxon>Streptophyta</taxon>
        <taxon>Embryophyta</taxon>
        <taxon>Tracheophyta</taxon>
        <taxon>Spermatophyta</taxon>
        <taxon>Magnoliopsida</taxon>
        <taxon>Liliopsida</taxon>
        <taxon>Poales</taxon>
        <taxon>Poaceae</taxon>
        <taxon>PACMAD clade</taxon>
        <taxon>Arundinoideae</taxon>
        <taxon>Arundineae</taxon>
        <taxon>Arundo</taxon>
    </lineage>
</organism>